<organism evidence="2 3">
    <name type="scientific">Zosterops borbonicus</name>
    <dbReference type="NCBI Taxonomy" id="364589"/>
    <lineage>
        <taxon>Eukaryota</taxon>
        <taxon>Metazoa</taxon>
        <taxon>Chordata</taxon>
        <taxon>Craniata</taxon>
        <taxon>Vertebrata</taxon>
        <taxon>Euteleostomi</taxon>
        <taxon>Archelosauria</taxon>
        <taxon>Archosauria</taxon>
        <taxon>Dinosauria</taxon>
        <taxon>Saurischia</taxon>
        <taxon>Theropoda</taxon>
        <taxon>Coelurosauria</taxon>
        <taxon>Aves</taxon>
        <taxon>Neognathae</taxon>
        <taxon>Neoaves</taxon>
        <taxon>Telluraves</taxon>
        <taxon>Australaves</taxon>
        <taxon>Passeriformes</taxon>
        <taxon>Sylvioidea</taxon>
        <taxon>Zosteropidae</taxon>
        <taxon>Zosterops</taxon>
    </lineage>
</organism>
<dbReference type="EMBL" id="SWJQ01000620">
    <property type="protein sequence ID" value="TRZ12115.1"/>
    <property type="molecule type" value="Genomic_DNA"/>
</dbReference>
<sequence length="110" mass="12876">MQTCCETRGCAVSWGNSAQSSTFHRTEDPRKFHRTVRGTVRDQVNASVLEKRLQRKSRNRRKPRSRCSLHALPQLRKQRKYRRNNAKFPRPAARGEWIVSRAQSDRSRAA</sequence>
<accession>A0A8K1G5Z5</accession>
<name>A0A8K1G5Z5_9PASS</name>
<feature type="compositionally biased region" description="Basic residues" evidence="1">
    <location>
        <begin position="53"/>
        <end position="67"/>
    </location>
</feature>
<gene>
    <name evidence="2" type="ORF">HGM15179_014997</name>
</gene>
<evidence type="ECO:0000313" key="2">
    <source>
        <dbReference type="EMBL" id="TRZ12115.1"/>
    </source>
</evidence>
<protein>
    <submittedName>
        <fullName evidence="2">Uncharacterized protein</fullName>
    </submittedName>
</protein>
<reference evidence="2" key="1">
    <citation type="submission" date="2019-04" db="EMBL/GenBank/DDBJ databases">
        <title>Genome assembly of Zosterops borbonicus 15179.</title>
        <authorList>
            <person name="Leroy T."/>
            <person name="Anselmetti Y."/>
            <person name="Tilak M.-K."/>
            <person name="Nabholz B."/>
        </authorList>
    </citation>
    <scope>NUCLEOTIDE SEQUENCE</scope>
    <source>
        <strain evidence="2">HGM_15179</strain>
        <tissue evidence="2">Muscle</tissue>
    </source>
</reference>
<evidence type="ECO:0000313" key="3">
    <source>
        <dbReference type="Proteomes" id="UP000796761"/>
    </source>
</evidence>
<comment type="caution">
    <text evidence="2">The sequence shown here is derived from an EMBL/GenBank/DDBJ whole genome shotgun (WGS) entry which is preliminary data.</text>
</comment>
<dbReference type="Proteomes" id="UP000796761">
    <property type="component" value="Unassembled WGS sequence"/>
</dbReference>
<proteinExistence type="predicted"/>
<evidence type="ECO:0000256" key="1">
    <source>
        <dbReference type="SAM" id="MobiDB-lite"/>
    </source>
</evidence>
<feature type="region of interest" description="Disordered" evidence="1">
    <location>
        <begin position="45"/>
        <end position="110"/>
    </location>
</feature>
<keyword evidence="3" id="KW-1185">Reference proteome</keyword>
<feature type="compositionally biased region" description="Basic residues" evidence="1">
    <location>
        <begin position="76"/>
        <end position="85"/>
    </location>
</feature>
<dbReference type="AlphaFoldDB" id="A0A8K1G5Z5"/>